<evidence type="ECO:0000313" key="1">
    <source>
        <dbReference type="EMBL" id="GJF16700.1"/>
    </source>
</evidence>
<evidence type="ECO:0000313" key="2">
    <source>
        <dbReference type="Proteomes" id="UP001060504"/>
    </source>
</evidence>
<organism evidence="1 2">
    <name type="scientific">Mycolicibacterium cyprinidarum</name>
    <dbReference type="NCBI Taxonomy" id="2860311"/>
    <lineage>
        <taxon>Bacteria</taxon>
        <taxon>Bacillati</taxon>
        <taxon>Actinomycetota</taxon>
        <taxon>Actinomycetes</taxon>
        <taxon>Mycobacteriales</taxon>
        <taxon>Mycobacteriaceae</taxon>
        <taxon>Mycolicibacterium</taxon>
    </lineage>
</organism>
<reference evidence="1 2" key="1">
    <citation type="submission" date="2021-08" db="EMBL/GenBank/DDBJ databases">
        <title>Draft genome sequence of Mycolicibacterium sp. NGTWS1702 strain.</title>
        <authorList>
            <person name="Matsumoto M."/>
            <person name="Tang B.C.C."/>
            <person name="Machida Y."/>
            <person name="Matoyama H."/>
            <person name="Kishihara T."/>
            <person name="Sato S."/>
            <person name="Kondo I."/>
            <person name="Sano M."/>
            <person name="Kato G."/>
        </authorList>
    </citation>
    <scope>NUCLEOTIDE SEQUENCE [LARGE SCALE GENOMIC DNA]</scope>
    <source>
        <strain evidence="1 2">NGTWSNA01</strain>
    </source>
</reference>
<gene>
    <name evidence="1" type="ORF">NGTWS1702_22010</name>
</gene>
<accession>A0ABQ4VHK3</accession>
<comment type="caution">
    <text evidence="1">The sequence shown here is derived from an EMBL/GenBank/DDBJ whole genome shotgun (WGS) entry which is preliminary data.</text>
</comment>
<protein>
    <submittedName>
        <fullName evidence="1">Uncharacterized protein</fullName>
    </submittedName>
</protein>
<name>A0ABQ4VHK3_9MYCO</name>
<proteinExistence type="predicted"/>
<dbReference type="EMBL" id="BPRH01002306">
    <property type="protein sequence ID" value="GJF16700.1"/>
    <property type="molecule type" value="Genomic_DNA"/>
</dbReference>
<dbReference type="Proteomes" id="UP001060504">
    <property type="component" value="Unassembled WGS sequence"/>
</dbReference>
<keyword evidence="2" id="KW-1185">Reference proteome</keyword>
<sequence>MWRFKLPETIEKGTSLESIVEVKGMPNRVRWTCREREASADENARSQPGMHARGRGGYRCGASLIVLSGLPTVWQ</sequence>